<keyword evidence="6" id="KW-1185">Reference proteome</keyword>
<comment type="caution">
    <text evidence="5">The sequence shown here is derived from an EMBL/GenBank/DDBJ whole genome shotgun (WGS) entry which is preliminary data.</text>
</comment>
<feature type="compositionally biased region" description="Acidic residues" evidence="3">
    <location>
        <begin position="105"/>
        <end position="117"/>
    </location>
</feature>
<dbReference type="InterPro" id="IPR008936">
    <property type="entry name" value="Rho_GTPase_activation_prot"/>
</dbReference>
<evidence type="ECO:0000313" key="5">
    <source>
        <dbReference type="EMBL" id="KAL1881966.1"/>
    </source>
</evidence>
<keyword evidence="1" id="KW-0343">GTPase activation</keyword>
<dbReference type="Gene3D" id="1.10.506.10">
    <property type="entry name" value="GTPase Activation - p120gap, domain 1"/>
    <property type="match status" value="2"/>
</dbReference>
<gene>
    <name evidence="5" type="ORF">VTK73DRAFT_3295</name>
</gene>
<dbReference type="PROSITE" id="PS50018">
    <property type="entry name" value="RAS_GTPASE_ACTIV_2"/>
    <property type="match status" value="1"/>
</dbReference>
<dbReference type="InterPro" id="IPR054071">
    <property type="entry name" value="PH_NF1"/>
</dbReference>
<reference evidence="5 6" key="1">
    <citation type="journal article" date="2024" name="Commun. Biol.">
        <title>Comparative genomic analysis of thermophilic fungi reveals convergent evolutionary adaptations and gene losses.</title>
        <authorList>
            <person name="Steindorff A.S."/>
            <person name="Aguilar-Pontes M.V."/>
            <person name="Robinson A.J."/>
            <person name="Andreopoulos B."/>
            <person name="LaButti K."/>
            <person name="Kuo A."/>
            <person name="Mondo S."/>
            <person name="Riley R."/>
            <person name="Otillar R."/>
            <person name="Haridas S."/>
            <person name="Lipzen A."/>
            <person name="Grimwood J."/>
            <person name="Schmutz J."/>
            <person name="Clum A."/>
            <person name="Reid I.D."/>
            <person name="Moisan M.C."/>
            <person name="Butler G."/>
            <person name="Nguyen T.T.M."/>
            <person name="Dewar K."/>
            <person name="Conant G."/>
            <person name="Drula E."/>
            <person name="Henrissat B."/>
            <person name="Hansel C."/>
            <person name="Singer S."/>
            <person name="Hutchinson M.I."/>
            <person name="de Vries R.P."/>
            <person name="Natvig D.O."/>
            <person name="Powell A.J."/>
            <person name="Tsang A."/>
            <person name="Grigoriev I.V."/>
        </authorList>
    </citation>
    <scope>NUCLEOTIDE SEQUENCE [LARGE SCALE GENOMIC DNA]</scope>
    <source>
        <strain evidence="5 6">ATCC 24622</strain>
    </source>
</reference>
<accession>A0ABR3Y245</accession>
<dbReference type="SUPFAM" id="SSF48350">
    <property type="entry name" value="GTPase activation domain, GAP"/>
    <property type="match status" value="1"/>
</dbReference>
<evidence type="ECO:0000256" key="1">
    <source>
        <dbReference type="ARBA" id="ARBA00022468"/>
    </source>
</evidence>
<proteinExistence type="predicted"/>
<protein>
    <recommendedName>
        <fullName evidence="4">Ras-GAP domain-containing protein</fullName>
    </recommendedName>
</protein>
<sequence>MNGDAGLVGVLVDRLTTRLPHRTGTQAQELYQDEIVVITRSTLVKISASSIAVVLDSLLSFLEELARPYKTVISHQPHVLLSELYILGLIADCCSSHWRHANQVDTDDEPREADDDGLANWHGGRVPPPEAVDEVLTNRLFELIKLLFEPIPESYVLPAKTILDDQATGSKTLSARPLEESARRSLSALSDEHPESARLLQTYATVIESRIKSIVEYVTASNWPAAFDYFRNVIYKARTAVPAQGAPIPNAAAAEDERSALVILRLVSFFWVNHQKLSLVLQEFCSSFLHFRKSFQNTVSIVGPLLIARWLDRFPEEFRQLHTMQKRRDNSPDTLFDMTQTVVENGRRRALLFPLQTTLLLLLPEVFEVASNLREAKSSSMAKKVAFLDGLRKALRNRNEQAAYCLVSLLRAARHLDADSDSALVSYAMDVQDEVRDAVFRRPTPSDASLFDQDVMTAAFVSLAHLNFEDCVTSLAQTCLSPSAPASFKLSLIQASSHFARLHDAERYQPLFTAASAFIQGQLKTMSALLTDAYIGEQDAARKAVESTSSTSMICNVLDFLDASPVTLFEGPPDDEADRRLFFQENFESIVLCVLSENESIRHLAAAVVKRLLANEQILFSLKQTDALDSSALRSRFWRLSSLVLTSICERLWYDESENSIKTAHDYLETRLSLIKSISELSNLVEDIPERAAVSTRLETLFLVSLCSADIETCQLVTSCISVFLEECRIVDMPSDSARPAVTILRNEEVFSDISSRAFRFTGLVAFQKRNRGLLRRLQFPSEGILSAWEAAFDKWLHLSRDVSTSSADSVSEKTLAEWRNYSGFLASLGGICTADQALILDEPTISGLRWIDRVSSDNHEEPLLARYLRLSIQLLACGNVRVREAMRDVLSSETPPRLYQPLLKALESELDVLFTGALETSAKGQDSEIIFAEQTASLLKAIVERLESPSDLSAASSIHLGALTLNFARFLDGVSDTPSSLRVKIKICQLCEAVTKRKEHLNLRDDVRIRNQLLEYIFSWIARPKSPRTDVSVFGGSIRQDDATRVQKDLDKACLRALAELTFRLPLQPGDGQTDASASELKSQMFHQYFNRFLSLLNLEALEQLGRGEHVGGPSSRDESTSVSDLATNILSNLLSANIDVGLKNSLSIGYHDNVEIRTAFIRVLYNILVQGTQFNNLSDTAVTEKYNELFHLLTSDISLAAAVAAVCPAHEVDELSISLLTIFESRSLTFVLFEALIRQEIEETENESELLRRSSVATKMLSIYAKWKGASYLRSTLQKVVERLMLTSKELNLELDPTRIGSEEELQKNAVQLQIVTKVFIDDICASAENIPSSFRKICNIISTAVMPRFPDAKYTAVGAFIFLRFFCPAIVAPEAEGLVSSQPSKEMRRGLLLIAKVIQNLANNVLFGAKEPYMFPLNDFLAHEIYGVTTFLREISVPIETPEAVPSAEPFDFGSCVALHRFLYDHWDQVRQRLVSQERKDFVRSPAESSRVRSPVLVPLKDLISELGPPPLAVTWNRPQISINTPPVYSKFQTFMLRNAFRGTESFLTSRAVYDGGESKDGLSVICIILRNVDTESVDYDTLIYCYLKIASRLWHRPFALLIDATCYSGQNEPQDELFQKLESLAPAELTRKLSRIYIYNMNSACRKCFRRMLRMATRNDNSVFNPRNVEYHLIGSLQDLQVHFHLSQLHLPKETISVVTDTRHMFQHVTRLSKTKGKIDVVIKVGSQFVQVATTKKQEVYPGLRLSTTVNDIFRINEVEEAPTSVQSDDDSMFGLRADNGKIVMFFTSPRKADLLYAIRSVKAKHGKDTRTMKSFERLIRPQDVPGTLLNLALTNLSSPDPVLRLSSYNLLGALCKAFRFSAASKLMCAKNVSVPLDPSQFIIRISKTLAETEPQLTSDFLNEFFVGWESFSDEQKPLSLAYMAPWIPGLRTNLLATEPESDKGREKIAAVFRKLIDVALSDPTLSFTLEQCVWPAISQDEVLLEIFADEVIKAALGYGFNDEQTESLASIVSSIGTISLRGRIISRLRKALNRSSLRPTKYLPENSVWSEICVLLQLCLALSFDSGVQAQLYLPEIFHLVTMLANTGAADVRQAVHRLLINSIHSVCTSFNIDEAKLNKLRAILESLSEPRNDLFAAPPAPGRDAASMSTGQESGPTLTATENLATLLLEACAVAAPSVDLANAWRSRWMSLVASTAFQNNPAIQPRAFTVMGCLAREEVDDDLLYQVLVALRNSIARFGDDNNSDMLVAIVTSLSKMMPKLPSASRYGLQLFWLAISLLRLVPPNLFNCTALFLESVLTNISTSADMRGDKMVPHLLQGRSQLEEAALPLDDAYGIRFNGENFHFAACACLVRGLTDTVTKATTMRVLCTFLEMTCWNPQDEKLAAQKVSSSPYLALILARTVSSDEAKDYLWQAGINADAIPNMSRPLPPQSLDSMKDRDLLLNTAIELVDFQCLEDAVQSRSLQWLRELASARPAVVMHLCGPIISILDDILHHGQNSATLESAHALLQTLTSNPKFATALESTGMLNDILEDMGFGGLWRSCSLNVPQEQDRQCFLLTEKLIELIII</sequence>
<dbReference type="EMBL" id="JAZHXJ010000020">
    <property type="protein sequence ID" value="KAL1881966.1"/>
    <property type="molecule type" value="Genomic_DNA"/>
</dbReference>
<evidence type="ECO:0000256" key="2">
    <source>
        <dbReference type="ARBA" id="ARBA00022553"/>
    </source>
</evidence>
<dbReference type="Pfam" id="PF00616">
    <property type="entry name" value="RasGAP"/>
    <property type="match status" value="1"/>
</dbReference>
<dbReference type="Proteomes" id="UP001586593">
    <property type="component" value="Unassembled WGS sequence"/>
</dbReference>
<dbReference type="InterPro" id="IPR016024">
    <property type="entry name" value="ARM-type_fold"/>
</dbReference>
<organism evidence="5 6">
    <name type="scientific">Phialemonium thermophilum</name>
    <dbReference type="NCBI Taxonomy" id="223376"/>
    <lineage>
        <taxon>Eukaryota</taxon>
        <taxon>Fungi</taxon>
        <taxon>Dikarya</taxon>
        <taxon>Ascomycota</taxon>
        <taxon>Pezizomycotina</taxon>
        <taxon>Sordariomycetes</taxon>
        <taxon>Sordariomycetidae</taxon>
        <taxon>Cephalothecales</taxon>
        <taxon>Cephalothecaceae</taxon>
        <taxon>Phialemonium</taxon>
    </lineage>
</organism>
<dbReference type="Pfam" id="PF13716">
    <property type="entry name" value="CRAL_TRIO_2"/>
    <property type="match status" value="1"/>
</dbReference>
<evidence type="ECO:0000313" key="6">
    <source>
        <dbReference type="Proteomes" id="UP001586593"/>
    </source>
</evidence>
<evidence type="ECO:0000259" key="4">
    <source>
        <dbReference type="PROSITE" id="PS50018"/>
    </source>
</evidence>
<evidence type="ECO:0000256" key="3">
    <source>
        <dbReference type="SAM" id="MobiDB-lite"/>
    </source>
</evidence>
<dbReference type="CDD" id="cd05392">
    <property type="entry name" value="RasGAP_Neurofibromin_like"/>
    <property type="match status" value="1"/>
</dbReference>
<dbReference type="SUPFAM" id="SSF48371">
    <property type="entry name" value="ARM repeat"/>
    <property type="match status" value="1"/>
</dbReference>
<dbReference type="InterPro" id="IPR001936">
    <property type="entry name" value="RasGAP_dom"/>
</dbReference>
<dbReference type="InterPro" id="IPR011993">
    <property type="entry name" value="PH-like_dom_sf"/>
</dbReference>
<dbReference type="PANTHER" id="PTHR10194">
    <property type="entry name" value="RAS GTPASE-ACTIVATING PROTEINS"/>
    <property type="match status" value="1"/>
</dbReference>
<feature type="region of interest" description="Disordered" evidence="3">
    <location>
        <begin position="105"/>
        <end position="126"/>
    </location>
</feature>
<dbReference type="Gene3D" id="2.30.29.30">
    <property type="entry name" value="Pleckstrin-homology domain (PH domain)/Phosphotyrosine-binding domain (PTB)"/>
    <property type="match status" value="1"/>
</dbReference>
<keyword evidence="2" id="KW-0597">Phosphoprotein</keyword>
<name>A0ABR3Y245_9PEZI</name>
<dbReference type="PROSITE" id="PS00509">
    <property type="entry name" value="RAS_GTPASE_ACTIV_1"/>
    <property type="match status" value="1"/>
</dbReference>
<dbReference type="InterPro" id="IPR023152">
    <property type="entry name" value="RasGAP_CS"/>
</dbReference>
<dbReference type="InterPro" id="IPR001251">
    <property type="entry name" value="CRAL-TRIO_dom"/>
</dbReference>
<dbReference type="SMART" id="SM00323">
    <property type="entry name" value="RasGAP"/>
    <property type="match status" value="1"/>
</dbReference>
<feature type="domain" description="Ras-GAP" evidence="4">
    <location>
        <begin position="1213"/>
        <end position="1406"/>
    </location>
</feature>
<dbReference type="Gene3D" id="3.40.525.10">
    <property type="entry name" value="CRAL-TRIO lipid binding domain"/>
    <property type="match status" value="1"/>
</dbReference>
<dbReference type="PANTHER" id="PTHR10194:SF142">
    <property type="entry name" value="NEUROFIBROMIN"/>
    <property type="match status" value="1"/>
</dbReference>
<dbReference type="InterPro" id="IPR039360">
    <property type="entry name" value="Ras_GTPase"/>
</dbReference>
<dbReference type="Pfam" id="PF21877">
    <property type="entry name" value="PH_NF1"/>
    <property type="match status" value="1"/>
</dbReference>
<dbReference type="InterPro" id="IPR036865">
    <property type="entry name" value="CRAL-TRIO_dom_sf"/>
</dbReference>